<dbReference type="RefSeq" id="WP_160800896.1">
    <property type="nucleotide sequence ID" value="NZ_WUUL01000004.1"/>
</dbReference>
<evidence type="ECO:0000313" key="2">
    <source>
        <dbReference type="Proteomes" id="UP000430692"/>
    </source>
</evidence>
<keyword evidence="2" id="KW-1185">Reference proteome</keyword>
<accession>A0A6I4VPI3</accession>
<gene>
    <name evidence="1" type="ORF">GSM42_07305</name>
</gene>
<dbReference type="AlphaFoldDB" id="A0A6I4VPI3"/>
<dbReference type="EMBL" id="WUUL01000004">
    <property type="protein sequence ID" value="MXQ53537.1"/>
    <property type="molecule type" value="Genomic_DNA"/>
</dbReference>
<proteinExistence type="predicted"/>
<dbReference type="Proteomes" id="UP000430692">
    <property type="component" value="Unassembled WGS sequence"/>
</dbReference>
<protein>
    <submittedName>
        <fullName evidence="1">Uncharacterized protein</fullName>
    </submittedName>
</protein>
<reference evidence="1 2" key="1">
    <citation type="submission" date="2019-12" db="EMBL/GenBank/DDBJ databases">
        <title>Whole-genome analyses of novel actinobacteria.</title>
        <authorList>
            <person name="Sahin N."/>
            <person name="Saygin H."/>
        </authorList>
    </citation>
    <scope>NUCLEOTIDE SEQUENCE [LARGE SCALE GENOMIC DNA]</scope>
    <source>
        <strain evidence="1 2">KC615</strain>
    </source>
</reference>
<organism evidence="1 2">
    <name type="scientific">Shimazuella alba</name>
    <dbReference type="NCBI Taxonomy" id="2690964"/>
    <lineage>
        <taxon>Bacteria</taxon>
        <taxon>Bacillati</taxon>
        <taxon>Bacillota</taxon>
        <taxon>Bacilli</taxon>
        <taxon>Bacillales</taxon>
        <taxon>Thermoactinomycetaceae</taxon>
        <taxon>Shimazuella</taxon>
    </lineage>
</organism>
<name>A0A6I4VPI3_9BACL</name>
<evidence type="ECO:0000313" key="1">
    <source>
        <dbReference type="EMBL" id="MXQ53537.1"/>
    </source>
</evidence>
<comment type="caution">
    <text evidence="1">The sequence shown here is derived from an EMBL/GenBank/DDBJ whole genome shotgun (WGS) entry which is preliminary data.</text>
</comment>
<sequence>MSKLSCLQVKGFLLHSSGSNPIQFDGYVRLDGNRYSLDIVRMSRTYGERTIVLEMCDHEDGDRLQALVDEKEVDLSDMMEADDRFYEGLIPFPECLNTAWWEQFIK</sequence>